<feature type="domain" description="Gfo/Idh/MocA-like oxidoreductase C-terminal" evidence="2">
    <location>
        <begin position="184"/>
        <end position="377"/>
    </location>
</feature>
<dbReference type="Pfam" id="PF02894">
    <property type="entry name" value="GFO_IDH_MocA_C"/>
    <property type="match status" value="1"/>
</dbReference>
<proteinExistence type="predicted"/>
<dbReference type="AlphaFoldDB" id="A0A9N8ZZA1"/>
<dbReference type="GO" id="GO:0000166">
    <property type="term" value="F:nucleotide binding"/>
    <property type="evidence" value="ECO:0007669"/>
    <property type="project" value="InterPro"/>
</dbReference>
<dbReference type="Gene3D" id="3.30.360.10">
    <property type="entry name" value="Dihydrodipicolinate Reductase, domain 2"/>
    <property type="match status" value="1"/>
</dbReference>
<dbReference type="EMBL" id="CAJVPI010000276">
    <property type="protein sequence ID" value="CAG8512230.1"/>
    <property type="molecule type" value="Genomic_DNA"/>
</dbReference>
<dbReference type="Proteomes" id="UP000789739">
    <property type="component" value="Unassembled WGS sequence"/>
</dbReference>
<evidence type="ECO:0000313" key="4">
    <source>
        <dbReference type="Proteomes" id="UP000789739"/>
    </source>
</evidence>
<dbReference type="OrthoDB" id="64915at2759"/>
<reference evidence="3" key="1">
    <citation type="submission" date="2021-06" db="EMBL/GenBank/DDBJ databases">
        <authorList>
            <person name="Kallberg Y."/>
            <person name="Tangrot J."/>
            <person name="Rosling A."/>
        </authorList>
    </citation>
    <scope>NUCLEOTIDE SEQUENCE</scope>
    <source>
        <strain evidence="3">BR232B</strain>
    </source>
</reference>
<comment type="caution">
    <text evidence="3">The sequence shown here is derived from an EMBL/GenBank/DDBJ whole genome shotgun (WGS) entry which is preliminary data.</text>
</comment>
<evidence type="ECO:0000313" key="3">
    <source>
        <dbReference type="EMBL" id="CAG8512230.1"/>
    </source>
</evidence>
<accession>A0A9N8ZZA1</accession>
<dbReference type="SUPFAM" id="SSF55347">
    <property type="entry name" value="Glyceraldehyde-3-phosphate dehydrogenase-like, C-terminal domain"/>
    <property type="match status" value="1"/>
</dbReference>
<sequence length="471" mass="53119">MFGKMFPMLSGEVKKEPPLKIDRVEQSAIVQLLTKQRPEAIPAPNKPITVAIIGAGMRGKGYAYYALENRKWMRVVAVAEPVNARRQRLAEDHHIPNEHVFEDWRELARLPKFCDAVVICTLDSQHFEPAIAFADLKYHILLEKPMAPSLQECYEITRAALRNQVVFTIAHVLRYTAHNRVINQMIDSGVLGDIINIQHVEPVGFWHFAHSYVRGNWRKESESSFSLMTKSCHDIDLIAQWMHSPCVRISSFGNLTHFKRENKPEEAGKATRCLECAHEKNCQYSAKSIYLDPASRGQKMWPISVLADVVDIESVDKALREGPYGRCVYECDNDVVDHQVVNMEFASGATASCTMVAFTKSVCVRETKIFGTKGQLDCDGMDSIRFDDFVTGTREVLTPSKITGMFDMRGHGGGDIALVEAFLKEIATVSTRDGATEAFNSHLYVFAAEHARRTGQVVNIEQFKQQHQINI</sequence>
<dbReference type="InterPro" id="IPR051450">
    <property type="entry name" value="Gfo/Idh/MocA_Oxidoreductases"/>
</dbReference>
<protein>
    <submittedName>
        <fullName evidence="3">8279_t:CDS:1</fullName>
    </submittedName>
</protein>
<gene>
    <name evidence="3" type="ORF">PBRASI_LOCUS3173</name>
</gene>
<dbReference type="InterPro" id="IPR004104">
    <property type="entry name" value="Gfo/Idh/MocA-like_OxRdtase_C"/>
</dbReference>
<dbReference type="PANTHER" id="PTHR43377">
    <property type="entry name" value="BILIVERDIN REDUCTASE A"/>
    <property type="match status" value="1"/>
</dbReference>
<feature type="domain" description="Gfo/Idh/MocA-like oxidoreductase N-terminal" evidence="1">
    <location>
        <begin position="48"/>
        <end position="171"/>
    </location>
</feature>
<dbReference type="InterPro" id="IPR000683">
    <property type="entry name" value="Gfo/Idh/MocA-like_OxRdtase_N"/>
</dbReference>
<dbReference type="SUPFAM" id="SSF51735">
    <property type="entry name" value="NAD(P)-binding Rossmann-fold domains"/>
    <property type="match status" value="1"/>
</dbReference>
<evidence type="ECO:0000259" key="1">
    <source>
        <dbReference type="Pfam" id="PF01408"/>
    </source>
</evidence>
<dbReference type="PANTHER" id="PTHR43377:SF2">
    <property type="entry name" value="BINDING ROSSMANN FOLD OXIDOREDUCTASE, PUTATIVE (AFU_ORTHOLOGUE AFUA_4G00560)-RELATED"/>
    <property type="match status" value="1"/>
</dbReference>
<keyword evidence="4" id="KW-1185">Reference proteome</keyword>
<name>A0A9N8ZZA1_9GLOM</name>
<dbReference type="Gene3D" id="3.40.50.720">
    <property type="entry name" value="NAD(P)-binding Rossmann-like Domain"/>
    <property type="match status" value="1"/>
</dbReference>
<organism evidence="3 4">
    <name type="scientific">Paraglomus brasilianum</name>
    <dbReference type="NCBI Taxonomy" id="144538"/>
    <lineage>
        <taxon>Eukaryota</taxon>
        <taxon>Fungi</taxon>
        <taxon>Fungi incertae sedis</taxon>
        <taxon>Mucoromycota</taxon>
        <taxon>Glomeromycotina</taxon>
        <taxon>Glomeromycetes</taxon>
        <taxon>Paraglomerales</taxon>
        <taxon>Paraglomeraceae</taxon>
        <taxon>Paraglomus</taxon>
    </lineage>
</organism>
<evidence type="ECO:0000259" key="2">
    <source>
        <dbReference type="Pfam" id="PF02894"/>
    </source>
</evidence>
<dbReference type="InterPro" id="IPR036291">
    <property type="entry name" value="NAD(P)-bd_dom_sf"/>
</dbReference>
<dbReference type="Pfam" id="PF01408">
    <property type="entry name" value="GFO_IDH_MocA"/>
    <property type="match status" value="1"/>
</dbReference>